<reference evidence="1 2" key="1">
    <citation type="submission" date="2022-04" db="EMBL/GenBank/DDBJ databases">
        <title>Chromosome-level reference genomes for two strains of Caenorhabditis briggsae: an improved platform for comparative genomics.</title>
        <authorList>
            <person name="Stevens L."/>
            <person name="Andersen E."/>
        </authorList>
    </citation>
    <scope>NUCLEOTIDE SEQUENCE [LARGE SCALE GENOMIC DNA]</scope>
    <source>
        <strain evidence="1">VX34</strain>
        <tissue evidence="1">Whole-organism</tissue>
    </source>
</reference>
<gene>
    <name evidence="1" type="ORF">L5515_015769</name>
</gene>
<organism evidence="1 2">
    <name type="scientific">Caenorhabditis briggsae</name>
    <dbReference type="NCBI Taxonomy" id="6238"/>
    <lineage>
        <taxon>Eukaryota</taxon>
        <taxon>Metazoa</taxon>
        <taxon>Ecdysozoa</taxon>
        <taxon>Nematoda</taxon>
        <taxon>Chromadorea</taxon>
        <taxon>Rhabditida</taxon>
        <taxon>Rhabditina</taxon>
        <taxon>Rhabditomorpha</taxon>
        <taxon>Rhabditoidea</taxon>
        <taxon>Rhabditidae</taxon>
        <taxon>Peloderinae</taxon>
        <taxon>Caenorhabditis</taxon>
    </lineage>
</organism>
<dbReference type="Proteomes" id="UP000829354">
    <property type="component" value="Chromosome II"/>
</dbReference>
<accession>A0AAE9EEZ9</accession>
<evidence type="ECO:0000313" key="1">
    <source>
        <dbReference type="EMBL" id="UMM20532.1"/>
    </source>
</evidence>
<proteinExistence type="predicted"/>
<dbReference type="AlphaFoldDB" id="A0AAE9EEZ9"/>
<dbReference type="EMBL" id="CP092621">
    <property type="protein sequence ID" value="UMM20532.1"/>
    <property type="molecule type" value="Genomic_DNA"/>
</dbReference>
<sequence length="176" mass="20214">MRELVWSLDLAVEVENRIENHTLVDGKDRYYTILDERDFEEHFENFLNDVKHISRGFDGYYSTNSHYLFPFVDKIGCNNEFENATEQYCFLNHETPMNDLFLFYGEAGTRCEYGHENNNGLCKYTGTANSTVTTTTVTTTTKKSENIPPSGPSSSYSMFSLIHILVLLGFGHSIFN</sequence>
<protein>
    <submittedName>
        <fullName evidence="1">Uncharacterized protein</fullName>
    </submittedName>
</protein>
<evidence type="ECO:0000313" key="2">
    <source>
        <dbReference type="Proteomes" id="UP000829354"/>
    </source>
</evidence>
<keyword evidence="2" id="KW-1185">Reference proteome</keyword>
<name>A0AAE9EEZ9_CAEBR</name>